<protein>
    <recommendedName>
        <fullName evidence="3 5">Acylphosphatase</fullName>
        <ecNumber evidence="2 5">3.6.1.7</ecNumber>
    </recommendedName>
</protein>
<dbReference type="PATRIC" id="fig|1249627.3.peg.2498"/>
<evidence type="ECO:0000313" key="9">
    <source>
        <dbReference type="EMBL" id="EXJ14651.1"/>
    </source>
</evidence>
<dbReference type="PROSITE" id="PS00150">
    <property type="entry name" value="ACYLPHOSPHATASE_1"/>
    <property type="match status" value="1"/>
</dbReference>
<dbReference type="InterPro" id="IPR036046">
    <property type="entry name" value="Acylphosphatase-like_dom_sf"/>
</dbReference>
<proteinExistence type="inferred from homology"/>
<dbReference type="SUPFAM" id="SSF54975">
    <property type="entry name" value="Acylphosphatase/BLUF domain-like"/>
    <property type="match status" value="1"/>
</dbReference>
<feature type="domain" description="Acylphosphatase-like" evidence="8">
    <location>
        <begin position="23"/>
        <end position="108"/>
    </location>
</feature>
<dbReference type="InterPro" id="IPR017968">
    <property type="entry name" value="Acylphosphatase_CS"/>
</dbReference>
<organism evidence="9 10">
    <name type="scientific">Imhoffiella purpurea</name>
    <dbReference type="NCBI Taxonomy" id="1249627"/>
    <lineage>
        <taxon>Bacteria</taxon>
        <taxon>Pseudomonadati</taxon>
        <taxon>Pseudomonadota</taxon>
        <taxon>Gammaproteobacteria</taxon>
        <taxon>Chromatiales</taxon>
        <taxon>Chromatiaceae</taxon>
        <taxon>Imhoffiella</taxon>
    </lineage>
</organism>
<dbReference type="InterPro" id="IPR020456">
    <property type="entry name" value="Acylphosphatase"/>
</dbReference>
<dbReference type="PANTHER" id="PTHR47268">
    <property type="entry name" value="ACYLPHOSPHATASE"/>
    <property type="match status" value="1"/>
</dbReference>
<feature type="active site" evidence="5">
    <location>
        <position position="38"/>
    </location>
</feature>
<keyword evidence="5 6" id="KW-0378">Hydrolase</keyword>
<evidence type="ECO:0000256" key="5">
    <source>
        <dbReference type="PROSITE-ProRule" id="PRU00520"/>
    </source>
</evidence>
<dbReference type="PANTHER" id="PTHR47268:SF4">
    <property type="entry name" value="ACYLPHOSPHATASE"/>
    <property type="match status" value="1"/>
</dbReference>
<evidence type="ECO:0000256" key="3">
    <source>
        <dbReference type="ARBA" id="ARBA00015991"/>
    </source>
</evidence>
<gene>
    <name evidence="9" type="ORF">D779_2180</name>
</gene>
<evidence type="ECO:0000313" key="10">
    <source>
        <dbReference type="Proteomes" id="UP000019460"/>
    </source>
</evidence>
<dbReference type="Proteomes" id="UP000019460">
    <property type="component" value="Unassembled WGS sequence"/>
</dbReference>
<dbReference type="PROSITE" id="PS51160">
    <property type="entry name" value="ACYLPHOSPHATASE_3"/>
    <property type="match status" value="1"/>
</dbReference>
<dbReference type="InterPro" id="IPR001792">
    <property type="entry name" value="Acylphosphatase-like_dom"/>
</dbReference>
<reference evidence="9 10" key="1">
    <citation type="submission" date="2012-11" db="EMBL/GenBank/DDBJ databases">
        <title>Genome assembly of Thiorhodococcus sp. AK35.</title>
        <authorList>
            <person name="Nupur N."/>
            <person name="Khatri I."/>
            <person name="Subramanian S."/>
            <person name="Pinnaka A."/>
        </authorList>
    </citation>
    <scope>NUCLEOTIDE SEQUENCE [LARGE SCALE GENOMIC DNA]</scope>
    <source>
        <strain evidence="9 10">AK35</strain>
    </source>
</reference>
<accession>W9VCD6</accession>
<comment type="catalytic activity">
    <reaction evidence="4 5 6">
        <text>an acyl phosphate + H2O = a carboxylate + phosphate + H(+)</text>
        <dbReference type="Rhea" id="RHEA:14965"/>
        <dbReference type="ChEBI" id="CHEBI:15377"/>
        <dbReference type="ChEBI" id="CHEBI:15378"/>
        <dbReference type="ChEBI" id="CHEBI:29067"/>
        <dbReference type="ChEBI" id="CHEBI:43474"/>
        <dbReference type="ChEBI" id="CHEBI:59918"/>
        <dbReference type="EC" id="3.6.1.7"/>
    </reaction>
</comment>
<evidence type="ECO:0000256" key="2">
    <source>
        <dbReference type="ARBA" id="ARBA00012150"/>
    </source>
</evidence>
<dbReference type="STRING" id="1249627.D779_2180"/>
<dbReference type="EMBL" id="AONC01000037">
    <property type="protein sequence ID" value="EXJ14651.1"/>
    <property type="molecule type" value="Genomic_DNA"/>
</dbReference>
<evidence type="ECO:0000256" key="7">
    <source>
        <dbReference type="RuleBase" id="RU004168"/>
    </source>
</evidence>
<dbReference type="eggNOG" id="COG1254">
    <property type="taxonomic scope" value="Bacteria"/>
</dbReference>
<keyword evidence="10" id="KW-1185">Reference proteome</keyword>
<dbReference type="PROSITE" id="PS00151">
    <property type="entry name" value="ACYLPHOSPHATASE_2"/>
    <property type="match status" value="1"/>
</dbReference>
<dbReference type="GO" id="GO:0003998">
    <property type="term" value="F:acylphosphatase activity"/>
    <property type="evidence" value="ECO:0007669"/>
    <property type="project" value="UniProtKB-EC"/>
</dbReference>
<sequence length="108" mass="12027">MRSRAADGEEREMDEQEKEPRVCYHCLVGGRVQGVFFRGAAREQAMRLGVTGYARNLPDGRVEVMVCGDPNAVSQLRDWLRVGPGHANVTGVACEPLDYQPYANFVIE</sequence>
<evidence type="ECO:0000259" key="8">
    <source>
        <dbReference type="PROSITE" id="PS51160"/>
    </source>
</evidence>
<dbReference type="NCBIfam" id="NF011022">
    <property type="entry name" value="PRK14451.1"/>
    <property type="match status" value="1"/>
</dbReference>
<comment type="similarity">
    <text evidence="1 7">Belongs to the acylphosphatase family.</text>
</comment>
<feature type="active site" evidence="5">
    <location>
        <position position="56"/>
    </location>
</feature>
<evidence type="ECO:0000256" key="6">
    <source>
        <dbReference type="RuleBase" id="RU000553"/>
    </source>
</evidence>
<evidence type="ECO:0000256" key="1">
    <source>
        <dbReference type="ARBA" id="ARBA00005614"/>
    </source>
</evidence>
<dbReference type="AlphaFoldDB" id="W9VCD6"/>
<dbReference type="EC" id="3.6.1.7" evidence="2 5"/>
<dbReference type="Gene3D" id="3.30.70.100">
    <property type="match status" value="1"/>
</dbReference>
<name>W9VCD6_9GAMM</name>
<dbReference type="Pfam" id="PF00708">
    <property type="entry name" value="Acylphosphatase"/>
    <property type="match status" value="1"/>
</dbReference>
<evidence type="ECO:0000256" key="4">
    <source>
        <dbReference type="ARBA" id="ARBA00047645"/>
    </source>
</evidence>
<comment type="caution">
    <text evidence="9">The sequence shown here is derived from an EMBL/GenBank/DDBJ whole genome shotgun (WGS) entry which is preliminary data.</text>
</comment>